<accession>A0A0F5JUJ5</accession>
<dbReference type="AlphaFoldDB" id="A0A0F5JUJ5"/>
<protein>
    <submittedName>
        <fullName evidence="1">Uncharacterized protein</fullName>
    </submittedName>
</protein>
<comment type="caution">
    <text evidence="1">The sequence shown here is derived from an EMBL/GenBank/DDBJ whole genome shotgun (WGS) entry which is preliminary data.</text>
</comment>
<dbReference type="PATRIC" id="fig|28092.6.peg.5602"/>
<dbReference type="RefSeq" id="WP_024905475.1">
    <property type="nucleotide sequence ID" value="NZ_CADFGU010000001.1"/>
</dbReference>
<dbReference type="EMBL" id="LAQU01000049">
    <property type="protein sequence ID" value="KKB61330.1"/>
    <property type="molecule type" value="Genomic_DNA"/>
</dbReference>
<organism evidence="1 2">
    <name type="scientific">Robbsia andropogonis</name>
    <dbReference type="NCBI Taxonomy" id="28092"/>
    <lineage>
        <taxon>Bacteria</taxon>
        <taxon>Pseudomonadati</taxon>
        <taxon>Pseudomonadota</taxon>
        <taxon>Betaproteobacteria</taxon>
        <taxon>Burkholderiales</taxon>
        <taxon>Burkholderiaceae</taxon>
        <taxon>Robbsia</taxon>
    </lineage>
</organism>
<reference evidence="1 2" key="1">
    <citation type="submission" date="2015-03" db="EMBL/GenBank/DDBJ databases">
        <title>Draft Genome Sequence of Burkholderia andropogonis type strain ICMP2807, isolated from Sorghum bicolor.</title>
        <authorList>
            <person name="Lopes-Santos L."/>
            <person name="Castro D.B."/>
            <person name="Ottoboni L.M."/>
            <person name="Park D."/>
            <person name="Weirc B.S."/>
            <person name="Destefano S.A."/>
        </authorList>
    </citation>
    <scope>NUCLEOTIDE SEQUENCE [LARGE SCALE GENOMIC DNA]</scope>
    <source>
        <strain evidence="1 2">ICMP2807</strain>
    </source>
</reference>
<proteinExistence type="predicted"/>
<name>A0A0F5JUJ5_9BURK</name>
<evidence type="ECO:0000313" key="2">
    <source>
        <dbReference type="Proteomes" id="UP000033618"/>
    </source>
</evidence>
<dbReference type="Proteomes" id="UP000033618">
    <property type="component" value="Unassembled WGS sequence"/>
</dbReference>
<dbReference type="OrthoDB" id="9949669at2"/>
<sequence>MANLTRVDQKSLQSALNGDSAVADAIGNAINGSSMNSFSPDPTNGSGSGMYAQIGTLNYVEMTITLSSAGNPTVSLPFTHQSLSSQYGVIPGVSASGVAVNALVPPGSAQAKLYRYDGTSLDAGTYYLGGCYESEVG</sequence>
<keyword evidence="2" id="KW-1185">Reference proteome</keyword>
<gene>
    <name evidence="1" type="ORF">WM40_23830</name>
</gene>
<dbReference type="STRING" id="28092.WM40_23830"/>
<evidence type="ECO:0000313" key="1">
    <source>
        <dbReference type="EMBL" id="KKB61330.1"/>
    </source>
</evidence>